<evidence type="ECO:0000313" key="2">
    <source>
        <dbReference type="Proteomes" id="UP000887540"/>
    </source>
</evidence>
<dbReference type="InterPro" id="IPR002601">
    <property type="entry name" value="C6_domain"/>
</dbReference>
<sequence length="918" mass="100709">MSECSSNEVLIKNKCYPKRNESQSCTYSEQCSHNCNETSPYHCIDKICQLNISSIDFSTREIRRYRPRQTLKQTDRDTMDSQQIQKRLQGYFAPEFSSLFSSSSNILCPDSRLPPQMINGVVLECIKRPCGKDYRCVFSNGKYICCPINGAGGARGRPGSVKSISGLSIANYGYNADPYAYLGLPASLPTGSMCSTKTCTQCNGNCGCFNEIQNEYLCCPQPLYQDSLNFGFLQWTIAITLSPISRNCVPPSYGYCYCPSVKIVASIIPILPITTTTANPNLCCTCTLSSLVLTQGTLVGEMPTISGGCNTAACSVTVVCDGSSVANTIVLMEFNFGNNGGPAVGNQQATVTATLSCSNGLWYYTENGVTRNINQVQCTSTVSNPCQTCNTSQLTLTQGTQVGEMPTASALMTETNGCTSVNIVCDASSVARAIVLMTFNNGNLGGPLANQMATVVAHLICANGVWTFTQNGITMTITEVSCLSTACGSCALNSITLATPNAANSELQATIPSGCTAGTVTGSSASVTIVCQNPIATEGVAVSFNDPNGVAFLLAGAIGTETMTVDCINGVWQFMGNTVSSVVCLDLNPGTLAVLSKKSDRYRNLTSNWLEKTTTMISVTSDCYIDDLLWWDGTDMKETPSIRYYKNQTIEVTCTSNNPTNGSVFMEFNKIGATPFHPQPNMMPVVRAMLQCIDQNWHYKNDEMNEIVAQVSCIQKDSLMLRRNPKKKPRTEILENGSRIYNSTMNLQKYYKTTKIVPNTTSVTIFAYKQNIKGIRTTKFIQNKPKFTPTTTMPMIVTKQKIEIPDIHLVTYNNKHKSTTKSYDALMRQKKKMPYIYYVTKENMGYASHNTTLKPTMPVRIPNVVPDLRADQVESTTKWPKFSPQRVNVVKKNKQKVTDTTGIWSVFDNIVKIFLLWF</sequence>
<dbReference type="AlphaFoldDB" id="A0A914E3X2"/>
<feature type="domain" description="C6" evidence="1">
    <location>
        <begin position="487"/>
        <end position="584"/>
    </location>
</feature>
<name>A0A914E3X2_9BILA</name>
<evidence type="ECO:0000259" key="1">
    <source>
        <dbReference type="SMART" id="SM01048"/>
    </source>
</evidence>
<feature type="domain" description="C6" evidence="1">
    <location>
        <begin position="386"/>
        <end position="482"/>
    </location>
</feature>
<evidence type="ECO:0000313" key="3">
    <source>
        <dbReference type="WBParaSite" id="ACRNAN_scaffold5530.g28187.t1"/>
    </source>
</evidence>
<dbReference type="WBParaSite" id="ACRNAN_scaffold5530.g28187.t1">
    <property type="protein sequence ID" value="ACRNAN_scaffold5530.g28187.t1"/>
    <property type="gene ID" value="ACRNAN_scaffold5530.g28187"/>
</dbReference>
<dbReference type="SMART" id="SM00289">
    <property type="entry name" value="WR1"/>
    <property type="match status" value="1"/>
</dbReference>
<protein>
    <submittedName>
        <fullName evidence="3">C6 domain-containing protein</fullName>
    </submittedName>
</protein>
<reference evidence="3" key="1">
    <citation type="submission" date="2022-11" db="UniProtKB">
        <authorList>
            <consortium name="WormBaseParasite"/>
        </authorList>
    </citation>
    <scope>IDENTIFICATION</scope>
</reference>
<proteinExistence type="predicted"/>
<organism evidence="2 3">
    <name type="scientific">Acrobeloides nanus</name>
    <dbReference type="NCBI Taxonomy" id="290746"/>
    <lineage>
        <taxon>Eukaryota</taxon>
        <taxon>Metazoa</taxon>
        <taxon>Ecdysozoa</taxon>
        <taxon>Nematoda</taxon>
        <taxon>Chromadorea</taxon>
        <taxon>Rhabditida</taxon>
        <taxon>Tylenchina</taxon>
        <taxon>Cephalobomorpha</taxon>
        <taxon>Cephaloboidea</taxon>
        <taxon>Cephalobidae</taxon>
        <taxon>Acrobeloides</taxon>
    </lineage>
</organism>
<dbReference type="Proteomes" id="UP000887540">
    <property type="component" value="Unplaced"/>
</dbReference>
<dbReference type="InterPro" id="IPR006150">
    <property type="entry name" value="Cys_repeat_1"/>
</dbReference>
<dbReference type="SMART" id="SM01048">
    <property type="entry name" value="C6"/>
    <property type="match status" value="3"/>
</dbReference>
<feature type="domain" description="C6" evidence="1">
    <location>
        <begin position="283"/>
        <end position="378"/>
    </location>
</feature>
<dbReference type="PANTHER" id="PTHR21629:SF5">
    <property type="entry name" value="C6 DOMAIN-CONTAINING PROTEIN"/>
    <property type="match status" value="1"/>
</dbReference>
<accession>A0A914E3X2</accession>
<dbReference type="PANTHER" id="PTHR21629">
    <property type="entry name" value="C6 DOMAIN-CONTAINING PROTEIN"/>
    <property type="match status" value="1"/>
</dbReference>
<keyword evidence="2" id="KW-1185">Reference proteome</keyword>